<dbReference type="InterPro" id="IPR052208">
    <property type="entry name" value="DmX-like/RAVE_component"/>
</dbReference>
<gene>
    <name evidence="1" type="ORF">Salat_2262300</name>
</gene>
<dbReference type="GO" id="GO:0043291">
    <property type="term" value="C:RAVE complex"/>
    <property type="evidence" value="ECO:0007669"/>
    <property type="project" value="TreeGrafter"/>
</dbReference>
<evidence type="ECO:0000313" key="1">
    <source>
        <dbReference type="EMBL" id="KAK4418495.1"/>
    </source>
</evidence>
<dbReference type="EMBL" id="JACGWO010000009">
    <property type="protein sequence ID" value="KAK4418495.1"/>
    <property type="molecule type" value="Genomic_DNA"/>
</dbReference>
<comment type="caution">
    <text evidence="1">The sequence shown here is derived from an EMBL/GenBank/DDBJ whole genome shotgun (WGS) entry which is preliminary data.</text>
</comment>
<sequence length="214" mass="24071">MDLSCGRAAGTSSQARRLFKSEISLKTEFKVEIEVVRVTEKNLAAKANHLLLLPTMRALTFRFSPHTPTRYHFSHLPLPLIKSEIIATRPLPIRIRIRTSCRFFTGLRRALMDRLWRLLSSSNLSLPKPSTGGRNKSRADLSAMALGDCIVLLTYTEDDTSSSSFCWSQTAILVQSVKVEAIKWTGSGDGIISGGIEVVMWKRKEKSWEIAWSF</sequence>
<reference evidence="1" key="1">
    <citation type="submission" date="2020-06" db="EMBL/GenBank/DDBJ databases">
        <authorList>
            <person name="Li T."/>
            <person name="Hu X."/>
            <person name="Zhang T."/>
            <person name="Song X."/>
            <person name="Zhang H."/>
            <person name="Dai N."/>
            <person name="Sheng W."/>
            <person name="Hou X."/>
            <person name="Wei L."/>
        </authorList>
    </citation>
    <scope>NUCLEOTIDE SEQUENCE</scope>
    <source>
        <strain evidence="1">3651</strain>
        <tissue evidence="1">Leaf</tissue>
    </source>
</reference>
<dbReference type="PANTHER" id="PTHR13950:SF9">
    <property type="entry name" value="RABCONNECTIN-3A"/>
    <property type="match status" value="1"/>
</dbReference>
<organism evidence="1 2">
    <name type="scientific">Sesamum alatum</name>
    <dbReference type="NCBI Taxonomy" id="300844"/>
    <lineage>
        <taxon>Eukaryota</taxon>
        <taxon>Viridiplantae</taxon>
        <taxon>Streptophyta</taxon>
        <taxon>Embryophyta</taxon>
        <taxon>Tracheophyta</taxon>
        <taxon>Spermatophyta</taxon>
        <taxon>Magnoliopsida</taxon>
        <taxon>eudicotyledons</taxon>
        <taxon>Gunneridae</taxon>
        <taxon>Pentapetalae</taxon>
        <taxon>asterids</taxon>
        <taxon>lamiids</taxon>
        <taxon>Lamiales</taxon>
        <taxon>Pedaliaceae</taxon>
        <taxon>Sesamum</taxon>
    </lineage>
</organism>
<name>A0AAE1XV17_9LAMI</name>
<dbReference type="AlphaFoldDB" id="A0AAE1XV17"/>
<accession>A0AAE1XV17</accession>
<dbReference type="Proteomes" id="UP001293254">
    <property type="component" value="Unassembled WGS sequence"/>
</dbReference>
<proteinExistence type="predicted"/>
<protein>
    <submittedName>
        <fullName evidence="1">Uncharacterized protein</fullName>
    </submittedName>
</protein>
<keyword evidence="2" id="KW-1185">Reference proteome</keyword>
<dbReference type="PANTHER" id="PTHR13950">
    <property type="entry name" value="RABCONNECTIN-RELATED"/>
    <property type="match status" value="1"/>
</dbReference>
<evidence type="ECO:0000313" key="2">
    <source>
        <dbReference type="Proteomes" id="UP001293254"/>
    </source>
</evidence>
<reference evidence="1" key="2">
    <citation type="journal article" date="2024" name="Plant">
        <title>Genomic evolution and insights into agronomic trait innovations of Sesamum species.</title>
        <authorList>
            <person name="Miao H."/>
            <person name="Wang L."/>
            <person name="Qu L."/>
            <person name="Liu H."/>
            <person name="Sun Y."/>
            <person name="Le M."/>
            <person name="Wang Q."/>
            <person name="Wei S."/>
            <person name="Zheng Y."/>
            <person name="Lin W."/>
            <person name="Duan Y."/>
            <person name="Cao H."/>
            <person name="Xiong S."/>
            <person name="Wang X."/>
            <person name="Wei L."/>
            <person name="Li C."/>
            <person name="Ma Q."/>
            <person name="Ju M."/>
            <person name="Zhao R."/>
            <person name="Li G."/>
            <person name="Mu C."/>
            <person name="Tian Q."/>
            <person name="Mei H."/>
            <person name="Zhang T."/>
            <person name="Gao T."/>
            <person name="Zhang H."/>
        </authorList>
    </citation>
    <scope>NUCLEOTIDE SEQUENCE</scope>
    <source>
        <strain evidence="1">3651</strain>
    </source>
</reference>
<dbReference type="GO" id="GO:0007035">
    <property type="term" value="P:vacuolar acidification"/>
    <property type="evidence" value="ECO:0007669"/>
    <property type="project" value="TreeGrafter"/>
</dbReference>